<feature type="coiled-coil region" evidence="1">
    <location>
        <begin position="1292"/>
        <end position="1339"/>
    </location>
</feature>
<dbReference type="OMA" id="DRTAHEM"/>
<dbReference type="InterPro" id="IPR016024">
    <property type="entry name" value="ARM-type_fold"/>
</dbReference>
<evidence type="ECO:0000256" key="1">
    <source>
        <dbReference type="SAM" id="Coils"/>
    </source>
</evidence>
<evidence type="ECO:0000313" key="4">
    <source>
        <dbReference type="EMBL" id="CDJ58982.1"/>
    </source>
</evidence>
<feature type="region of interest" description="Disordered" evidence="2">
    <location>
        <begin position="2627"/>
        <end position="2646"/>
    </location>
</feature>
<feature type="region of interest" description="Disordered" evidence="2">
    <location>
        <begin position="3470"/>
        <end position="3517"/>
    </location>
</feature>
<feature type="region of interest" description="Disordered" evidence="2">
    <location>
        <begin position="1982"/>
        <end position="2002"/>
    </location>
</feature>
<proteinExistence type="predicted"/>
<feature type="compositionally biased region" description="Low complexity" evidence="2">
    <location>
        <begin position="3800"/>
        <end position="3812"/>
    </location>
</feature>
<gene>
    <name evidence="4" type="ORF">EMWEY_00019350</name>
</gene>
<feature type="region of interest" description="Disordered" evidence="2">
    <location>
        <begin position="318"/>
        <end position="366"/>
    </location>
</feature>
<feature type="compositionally biased region" description="Low complexity" evidence="2">
    <location>
        <begin position="1448"/>
        <end position="1457"/>
    </location>
</feature>
<dbReference type="OrthoDB" id="360653at2759"/>
<feature type="compositionally biased region" description="Polar residues" evidence="2">
    <location>
        <begin position="3037"/>
        <end position="3046"/>
    </location>
</feature>
<feature type="region of interest" description="Disordered" evidence="2">
    <location>
        <begin position="3800"/>
        <end position="3821"/>
    </location>
</feature>
<dbReference type="Proteomes" id="UP000030763">
    <property type="component" value="Unassembled WGS sequence"/>
</dbReference>
<accession>U6M430</accession>
<dbReference type="GO" id="GO:0032040">
    <property type="term" value="C:small-subunit processome"/>
    <property type="evidence" value="ECO:0007669"/>
    <property type="project" value="TreeGrafter"/>
</dbReference>
<dbReference type="SUPFAM" id="SSF48371">
    <property type="entry name" value="ARM repeat"/>
    <property type="match status" value="1"/>
</dbReference>
<evidence type="ECO:0000313" key="5">
    <source>
        <dbReference type="Proteomes" id="UP000030763"/>
    </source>
</evidence>
<reference evidence="4" key="2">
    <citation type="submission" date="2013-10" db="EMBL/GenBank/DDBJ databases">
        <authorList>
            <person name="Aslett M."/>
        </authorList>
    </citation>
    <scope>NUCLEOTIDE SEQUENCE [LARGE SCALE GENOMIC DNA]</scope>
    <source>
        <strain evidence="4">Weybridge</strain>
    </source>
</reference>
<keyword evidence="5" id="KW-1185">Reference proteome</keyword>
<feature type="region of interest" description="Disordered" evidence="2">
    <location>
        <begin position="2925"/>
        <end position="2945"/>
    </location>
</feature>
<feature type="region of interest" description="Disordered" evidence="2">
    <location>
        <begin position="2182"/>
        <end position="2205"/>
    </location>
</feature>
<evidence type="ECO:0000259" key="3">
    <source>
        <dbReference type="Pfam" id="PF20416"/>
    </source>
</evidence>
<dbReference type="VEuPathDB" id="ToxoDB:EMWEY_00019350"/>
<feature type="compositionally biased region" description="Low complexity" evidence="2">
    <location>
        <begin position="483"/>
        <end position="492"/>
    </location>
</feature>
<feature type="region of interest" description="Disordered" evidence="2">
    <location>
        <begin position="1392"/>
        <end position="1420"/>
    </location>
</feature>
<feature type="region of interest" description="Disordered" evidence="2">
    <location>
        <begin position="4442"/>
        <end position="4541"/>
    </location>
</feature>
<name>U6M430_EIMMA</name>
<sequence length="4835" mass="528999">MGASSSSDSSRRRPEGPPQSVREVANVAGAPPINSPSPEDAASSRAGKSPRDPSDPPGHPFVSSANARSGGGSKVRDEATGKYVFQTFRQQMQRQLQRGQPGSRHLSALDVMEIYTKAERRPWKRLKEETDDQEAEQSRKRIETEASDFARLVGHILQGVEARGPARQLLVHLSGYASSLPLLLLQREEVLQLLLEHLRREDTYGVVLQLLPALAKDLRQEFLGYLQSCIGALHLLLFDLEGRHDADGVQKLFHCLSQIFRYLQKYLVLNMEDFLDIMLPLLLHSAPPGASQKRKRPVAEEMEHQAPEDPIAIDLPTGQQEHQAEQQPPPKRKMCKVQRDEPVQRPAQRRPRSNPQKQRKDTAEVKVSGSALMAAQAVATVLRRAAREEEVFYDCISSITEYFLVVPSPWLPAFAACASRIFFESIRGLECAFTNSFEGVSCFLVANVLLRQQFTLPGSGATYEPPPLELNDCAEPSDDATASSSNNNSSSCCGISQASSRVCGRQVYLAHAECVRMYLDDARRHAASTESPAALALQRVTLRLLGAAVRSALAGQSQVEERQQMASVEQRREMGAEEMLCLFTSSFSPFFSLHPFLQLTSFPYFQGGSVRLPCRSTAEAPCSRCCLPPPVLVGCCTLADAAASWFACTPRNTGSFDAYIQKLLEVLQPFCVSASGASDAIKGAAPSDEEAQHRPPVVPPLIQPLLWSFTSSSDCVASAAVTVLLPCSLLRVIVFAWRALSVSYTKAVPLTGSPFQHLLPALLSVQRYQLQQLQLSQEKQLQPVDRAWWQGVVLERVLEVFLCSLRMLLLVPAPVDGFSSLCLRYAVEFLAGQHAAMSDELDQQLKAVCEADHRLSSGQQQVQQDFLLGDITSWRWATASSLLADILKTYGRKGKARGTGSTWATIRLLLPLHMETCLRGTCGELHRLETSLRDHIVNSRDTEGGDTEAGSSDELEVCFASAFVGLRWLWELRKALAYENDVGGQTGIPTGPLELTAGASRAATQLQQQQQRLLCQILDALQHGQHAAGLRSALLLLFSRVFVTFLSLPRLVVCQEGEGTAACPEPPESLTQLCAERLSEAAAACSATAATNGKSSRISRCDCFGTACTEYRTVPSPADFEGIRRLLLSSSSSDSAGEVEAPESVAAASDLGPEGRWVRCLLSFVLSSSFTSTYTDPVRNVNAEGTTALLQTSPAIVKSLCLALRLLNTCGLSQGSLLQQRYHMRELCLVAVKALLPNLSSGSAHLRLWSLRFISSCEPASLFSCACCDAFACHSCPKQSLITPAVPANAVVRSLLQKLESLEKLKVDLDTERPKIQLLHSCAEEVRALQEMLAGAEQRKGAAAAGPECGGLVLLLQLAYRVLLAGLSVKFATVWPEVVDAVTTVVEAFQDFTPPRSTSTDNSAGSPEFTEKPLQTLPPDKEQRNAALAFVWKLVVSETHRALDQLGQEQQQEQQQETPPLHNLHGHEAAGSVANNCQDCILSVWKSAREDEVVSEETTPLQKHSHLLRILQRFGARWGSSAFLRTRHRQRQPRPDVYEDGATEATEPQQPSAVQGAMAWRRNFAQNALRFLLIYGQRIAIQLTRSPDSCKEIEDSEGAVARGKECGTGGLRRDGSIGGNSASGRGVRQHQTECKPLLATACLIPRAQDVLRAILAHGEMRFSGVGQRLLGFPCEDPTEENGIDAQSQELENLWQSFLEACTQRLIGVRDASLQALVLQTLMLCRELQQVVKPYFSVLEEALKDKGGAPSGLLRLVLGKDEAERQVVHPSPESKQDVVLLPEHRAFMLPLIVRLLISKTQVKMGRSPGVVLANRRRIFGLLGSLEETEIPMVLAVLALRLLRLTPHVSAADKSGEGVLQGGTPLEGMDKERALVSFIRWQHFRAQMLAGADSAVPVVGSERDDLAEPPVHVTLSDQLLGPSSSTQLHGLLKSLQHLVQMQQHTLRPAAPFLVFVFGAILQQLVPATPGDDAVYKEVQEMVTDEADKPDAEDQQAGRDPPNAEFTSELTMERTAETATAIAARHKKHCIRIAVDSLHQLFAAFPDFVEAWKVLLSPAAPALQLLLSAAVETGAAGYSGNAKGGGKCPAVVRFVASWASNADYFVLYEELLPKALSSIIGAIGSEPLLRFLQRTQRSTTPLLEVAIETALLLCFGGRTKEQLEEELRISQREFNAMKHVNERRRRRRGYYSSSSEESDEDLQEKDGFVETDKASSLKTFRETYEALQRQQELQQQRGLQVLLPHLNTLLHCMELLLNARRGAASRPQQAGQSPTQPPSASKDSAAPHMEDPVQLFMHRREKLLLVGLKELQLLTRLAAYACADKDLMVQSWSRSTTSPEEYTVPTTAKLIRLLLLSLPLRIRSGGAAARQQLTLAAIKGLLPSVASWRQSLSSRADPGIGMVELRGLLRGLYETCCSLLECAEDLQCRAAASEVLLATELAACGCVLTEEVLTTQIRGFALRELHAFRQAEEEGEGDLKTVRAISWIIPGGALCDSLLKDALPSVLDDKGSATLLRRSELAAAWRVSVALVMVCANLLKAGSRGGPEEQRPDVDMQVLVLLAVVENHLRPPALARIAQCEFNEQADNTQVQHELLTADDKKEDGETATEMRGEPHDKLGVAGVQCAQESVGEEETPLQATTPAETSAPPLSNIPASAFEPIVQHVLYLLSDCSDDLTLQHVALTVIRKAAMSLGAAASAAATLRTAVQFADEQGMKLPSEEAVESDWGFAVAMQRLIMKAIFPHLHRLMRSMKEDCQRMALRALDSLVRTLGPAGPLLPPHGATTTDGEDSVSGLFLSDADQHQRFMRLHLDLYPLLTATQVTPAIQEAASLAQELVASGKPWRAAAAAARAAQLEALAGEQQASEREGGGDVLLELLHMQKHRRARGLQLLGRAVAAQKLCMNTVRHFCVPLALWAILQENVSREVPEKQKATKASSRQSRGRQEAFSQQMADQGVACLAQCCTRLPLKSCIQTLKQLVTFLAKVPQREAYIHRAIAATLKTFPFGLSDAVHQTVGRQSQLEQGEEKEDKDDTGGGANKQTDSSAQEPCQGEQPATGLPCQEGGDGVTSSEDESDGKEASKKRIAQMRKERVETCIRDELIPMLYPLAFGSKVRRVTSKGDTADASEKLLEQKTSKTYENPVVRTELVAVLALLARMLPPTEFHLQLPRLVRSVAFALRSRERTARRDARVALTRLTVNLGSPYFTYLVTEVQRTLGPKSEKNPEADQQSFLRPVLLFTLHAMLNALHQQQQQSASTELAALDASQEATSVDDTQFVQKFEAAVPLLLPLIAEEINRVADPDSLDQGESRRALAGQLDGNEGGGLSSSSVAKLTDVSTHSKVEEAQSLKGPSLLLLLTKDSSPECLRDQLLPFVLGLLTGASCKREGWSSSAAFSSKYVNRAEDLLLHFVFGLSRNNKISLEKKLRTAKQLLILTVATLQFPLLHPVLQAERGLNESLFLLSKQQLLLLGRKKRGKKPHTNSDTNEESQPGAESSKPAAVPTLEPESESPLPLDLSPSHKEDLQTLRLLLVPEAEDDGANTHGQTGAPPVSQRREGGASNSSRKLLVSLLTTSKDRRFTLQPGAITGRSLAQATRNKPDQGATGLELPTQSALLGTAALRLLHLSVKAAKTPLKTFREKQLGLASEQRPAKAVKEMHEVTLRGCMDQLDEVALGVVCCFSCRSTKLVSWGARCLLEMLAFRLPRLENRGALVAYLTMKIFHSCGGGSGIHGADHYTARSELLPICTKLLAVLLLQPQASKWMDTALNPSQHIGGDMLRSLLREQLRVLPWRYQDQLQQQRQQLQQQQQKRQQQGNGGAGVMSPQAELSFSASAAVTEEQLQAAGQFCLKEALLAHISSSLEDSQLQLCALFLFRRVVLQHYKELVGEAARRAVEESKQAAGELSSQALQRRAQKKRQRDAKAAEEGEGKPDKQQTAAAELLPLVYECVDRVARVMVQHATFSAVSQKLSTICADVYVSFLLNFPMTPRLQQRRVFFLFQQQKFSDLYGRRAAIAALHKVVRRFPAELFMERYGQVALLTCCSTLATETDQTAYWMLQQVVREVLQLVEVAEDPISRLQDQLKTVAKVFLVPRMQHLMALLEFLSVFVPLVGGWMAQKGGLAPFLPKVTQLLCAVSYVAAGDDAPIDWRLLYKVTLVFEELLAAGCLPWMEEAFGKAAQLFSDAGVEALYSLTADAANDAPEEAERTALERRGMQLFINSLNVWQPPPSSLPKDQKAAKPTNQNLQQRQQVFAGLHAAQLWNNILGIGLHHENAWVRSAALRCVAQYLQRTPAAAWRRANVPLLAFLVVGRKTRMPKGSPASATQPPPLTALGLALGQHFGRDSMLERHPSAAPCAIAALLHWAQIAYTFPHLVSVTCKQRRRTRAHRGTCGDPAKVKNCHEDAPEQQLEVAEGDFEMTEKEELPTQEGEWYSDVGVDATKAEAAGDFAASPPDGSDNNCVGGKDEKENSEDTAVPAQSTNAPGSASEGESGDDNSSQDEAEGGESSSDVDGEEVTADPTDGGEAEDSVLEEMQREASKDDKESFVAATQLATAALPLPQASWSVFSPERGCASTEEVSCRATTPMHPLVFLVSGLNRWLRIHLGRLGFSDSLQLSGGAPGTVARVSGIVAFFASLVKLLPLAELQHSTEKTQTRGAEAPSSGVVRTILEHIADAAYRCSTLHAELASDSVLAQLIEGEDLRTKESVAGSTRAGGGLQAREGSQRDLWDSLRSLRPVLQLGEVATGGTIVLRRMEQLLRNSGHEHVYRVLLAATRQSVSAKRVMRKLKAQQTFLENPQAHAQRKRRRNKAKELQRKTRMREAIFRRRGFVKRKRVAQ</sequence>
<feature type="region of interest" description="Disordered" evidence="2">
    <location>
        <begin position="1"/>
        <end position="77"/>
    </location>
</feature>
<organism evidence="4 5">
    <name type="scientific">Eimeria maxima</name>
    <name type="common">Coccidian parasite</name>
    <dbReference type="NCBI Taxonomy" id="5804"/>
    <lineage>
        <taxon>Eukaryota</taxon>
        <taxon>Sar</taxon>
        <taxon>Alveolata</taxon>
        <taxon>Apicomplexa</taxon>
        <taxon>Conoidasida</taxon>
        <taxon>Coccidia</taxon>
        <taxon>Eucoccidiorida</taxon>
        <taxon>Eimeriorina</taxon>
        <taxon>Eimeriidae</taxon>
        <taxon>Eimeria</taxon>
    </lineage>
</organism>
<dbReference type="Pfam" id="PF20416">
    <property type="entry name" value="UTP20"/>
    <property type="match status" value="1"/>
</dbReference>
<feature type="region of interest" description="Disordered" evidence="2">
    <location>
        <begin position="3535"/>
        <end position="3561"/>
    </location>
</feature>
<feature type="domain" description="U3 small nucleolar RNA-associated protein 20" evidence="3">
    <location>
        <begin position="3138"/>
        <end position="3252"/>
    </location>
</feature>
<reference evidence="4" key="1">
    <citation type="submission" date="2013-10" db="EMBL/GenBank/DDBJ databases">
        <title>Genomic analysis of the causative agents of coccidiosis in chickens.</title>
        <authorList>
            <person name="Reid A.J."/>
            <person name="Blake D."/>
            <person name="Billington K."/>
            <person name="Browne H."/>
            <person name="Dunn M."/>
            <person name="Hung S."/>
            <person name="Kawahara F."/>
            <person name="Miranda-Saavedra D."/>
            <person name="Mourier T."/>
            <person name="Nagra H."/>
            <person name="Otto T.D."/>
            <person name="Rawlings N."/>
            <person name="Sanchez A."/>
            <person name="Sanders M."/>
            <person name="Subramaniam C."/>
            <person name="Tay Y."/>
            <person name="Dear P."/>
            <person name="Doerig C."/>
            <person name="Gruber A."/>
            <person name="Parkinson J."/>
            <person name="Shirley M."/>
            <person name="Wan K.L."/>
            <person name="Berriman M."/>
            <person name="Tomley F."/>
            <person name="Pain A."/>
        </authorList>
    </citation>
    <scope>NUCLEOTIDE SEQUENCE [LARGE SCALE GENOMIC DNA]</scope>
    <source>
        <strain evidence="4">Weybridge</strain>
    </source>
</reference>
<feature type="compositionally biased region" description="Basic and acidic residues" evidence="2">
    <location>
        <begin position="4530"/>
        <end position="4541"/>
    </location>
</feature>
<feature type="compositionally biased region" description="Basic and acidic residues" evidence="2">
    <location>
        <begin position="3918"/>
        <end position="3931"/>
    </location>
</feature>
<dbReference type="RefSeq" id="XP_013335630.1">
    <property type="nucleotide sequence ID" value="XM_013480176.1"/>
</dbReference>
<dbReference type="InterPro" id="IPR046523">
    <property type="entry name" value="UTP20_dom"/>
</dbReference>
<keyword evidence="1" id="KW-0175">Coiled coil</keyword>
<dbReference type="PANTHER" id="PTHR17695:SF11">
    <property type="entry name" value="SMALL SUBUNIT PROCESSOME COMPONENT 20 HOMOLOG"/>
    <property type="match status" value="1"/>
</dbReference>
<feature type="compositionally biased region" description="Basic and acidic residues" evidence="2">
    <location>
        <begin position="3075"/>
        <end position="3084"/>
    </location>
</feature>
<feature type="region of interest" description="Disordered" evidence="2">
    <location>
        <begin position="1525"/>
        <end position="1552"/>
    </location>
</feature>
<dbReference type="GO" id="GO:0030686">
    <property type="term" value="C:90S preribosome"/>
    <property type="evidence" value="ECO:0007669"/>
    <property type="project" value="TreeGrafter"/>
</dbReference>
<feature type="region of interest" description="Disordered" evidence="2">
    <location>
        <begin position="3013"/>
        <end position="3084"/>
    </location>
</feature>
<dbReference type="EMBL" id="HG720007">
    <property type="protein sequence ID" value="CDJ58982.1"/>
    <property type="molecule type" value="Genomic_DNA"/>
</dbReference>
<feature type="compositionally biased region" description="Polar residues" evidence="2">
    <location>
        <begin position="1395"/>
        <end position="1405"/>
    </location>
</feature>
<feature type="compositionally biased region" description="Polar residues" evidence="2">
    <location>
        <begin position="2263"/>
        <end position="2279"/>
    </location>
</feature>
<dbReference type="InterPro" id="IPR052575">
    <property type="entry name" value="SSU_processome_comp_20"/>
</dbReference>
<feature type="compositionally biased region" description="Polar residues" evidence="2">
    <location>
        <begin position="3480"/>
        <end position="3491"/>
    </location>
</feature>
<feature type="region of interest" description="Disordered" evidence="2">
    <location>
        <begin position="2260"/>
        <end position="2283"/>
    </location>
</feature>
<protein>
    <recommendedName>
        <fullName evidence="3">U3 small nucleolar RNA-associated protein 20 domain-containing protein</fullName>
    </recommendedName>
</protein>
<feature type="region of interest" description="Disordered" evidence="2">
    <location>
        <begin position="4794"/>
        <end position="4813"/>
    </location>
</feature>
<feature type="compositionally biased region" description="Acidic residues" evidence="2">
    <location>
        <begin position="4488"/>
        <end position="4528"/>
    </location>
</feature>
<dbReference type="GeneID" id="25335921"/>
<dbReference type="PANTHER" id="PTHR17695">
    <property type="entry name" value="SMALL SUBUNIT PROCESSOME COMPONENT 20 HOMOLOG"/>
    <property type="match status" value="1"/>
</dbReference>
<feature type="region of interest" description="Disordered" evidence="2">
    <location>
        <begin position="467"/>
        <end position="492"/>
    </location>
</feature>
<evidence type="ECO:0000256" key="2">
    <source>
        <dbReference type="SAM" id="MobiDB-lite"/>
    </source>
</evidence>
<feature type="region of interest" description="Disordered" evidence="2">
    <location>
        <begin position="1446"/>
        <end position="1467"/>
    </location>
</feature>
<feature type="region of interest" description="Disordered" evidence="2">
    <location>
        <begin position="3901"/>
        <end position="3933"/>
    </location>
</feature>